<reference evidence="1" key="1">
    <citation type="submission" date="2020-03" db="EMBL/GenBank/DDBJ databases">
        <title>The deep terrestrial virosphere.</title>
        <authorList>
            <person name="Holmfeldt K."/>
            <person name="Nilsson E."/>
            <person name="Simone D."/>
            <person name="Lopez-Fernandez M."/>
            <person name="Wu X."/>
            <person name="de Brujin I."/>
            <person name="Lundin D."/>
            <person name="Andersson A."/>
            <person name="Bertilsson S."/>
            <person name="Dopson M."/>
        </authorList>
    </citation>
    <scope>NUCLEOTIDE SEQUENCE</scope>
    <source>
        <strain evidence="1">MM415A00564</strain>
    </source>
</reference>
<organism evidence="1">
    <name type="scientific">viral metagenome</name>
    <dbReference type="NCBI Taxonomy" id="1070528"/>
    <lineage>
        <taxon>unclassified sequences</taxon>
        <taxon>metagenomes</taxon>
        <taxon>organismal metagenomes</taxon>
    </lineage>
</organism>
<accession>A0A6M3KHV4</accession>
<dbReference type="AlphaFoldDB" id="A0A6M3KHV4"/>
<evidence type="ECO:0000313" key="1">
    <source>
        <dbReference type="EMBL" id="QJA81231.1"/>
    </source>
</evidence>
<dbReference type="EMBL" id="MT142452">
    <property type="protein sequence ID" value="QJA81231.1"/>
    <property type="molecule type" value="Genomic_DNA"/>
</dbReference>
<name>A0A6M3KHV4_9ZZZZ</name>
<gene>
    <name evidence="1" type="ORF">MM415A00564_0004</name>
</gene>
<sequence>MEDIGKFRTMTEQELRDAKVPWPKTRDELMAFMDSLMERPHEYGTCVYAMSMCAVAAYYYVSHVLGATSFQASLADLDILRRTRRMEYFRIVNWDNMLYPQYEDKMQKTIAPDIWKWLQSEAKRKLAEKPVAHPAVRAHWQSIVDGIVPFGYNVVEE</sequence>
<proteinExistence type="predicted"/>
<protein>
    <submittedName>
        <fullName evidence="1">Uncharacterized protein</fullName>
    </submittedName>
</protein>